<evidence type="ECO:0000313" key="2">
    <source>
        <dbReference type="Proteomes" id="UP000288279"/>
    </source>
</evidence>
<dbReference type="Pfam" id="PF04315">
    <property type="entry name" value="EpmC"/>
    <property type="match status" value="1"/>
</dbReference>
<accession>A0A432ZNQ8</accession>
<evidence type="ECO:0000313" key="1">
    <source>
        <dbReference type="EMBL" id="RUO79530.1"/>
    </source>
</evidence>
<dbReference type="AlphaFoldDB" id="A0A432ZNQ8"/>
<dbReference type="OrthoDB" id="5298591at2"/>
<dbReference type="EMBL" id="PIQG01000001">
    <property type="protein sequence ID" value="RUO79530.1"/>
    <property type="molecule type" value="Genomic_DNA"/>
</dbReference>
<keyword evidence="2" id="KW-1185">Reference proteome</keyword>
<sequence length="181" mass="21027">MPSYHYHELQVLFAQEFECEFNTILVAGTDEPYYQPARGDDPAEIVFAHGFYASALHEIAHWCIAGAQRRQMFDYGYWYHPDGRDADQQRAFEQVEIKPQALEWLFSLAAGVRFQVSVDNLSGVEVDRQGFQARVWQQVEGYLEHGMPARAERFCKALAKFYQRPWPPQREPAMPVSVEYS</sequence>
<proteinExistence type="predicted"/>
<organism evidence="1 2">
    <name type="scientific">Pseudidiomarina taiwanensis</name>
    <dbReference type="NCBI Taxonomy" id="337250"/>
    <lineage>
        <taxon>Bacteria</taxon>
        <taxon>Pseudomonadati</taxon>
        <taxon>Pseudomonadota</taxon>
        <taxon>Gammaproteobacteria</taxon>
        <taxon>Alteromonadales</taxon>
        <taxon>Idiomarinaceae</taxon>
        <taxon>Pseudidiomarina</taxon>
    </lineage>
</organism>
<dbReference type="RefSeq" id="WP_126825620.1">
    <property type="nucleotide sequence ID" value="NZ_PIQG01000001.1"/>
</dbReference>
<dbReference type="Proteomes" id="UP000288279">
    <property type="component" value="Unassembled WGS sequence"/>
</dbReference>
<name>A0A432ZNQ8_9GAMM</name>
<comment type="caution">
    <text evidence="1">The sequence shown here is derived from an EMBL/GenBank/DDBJ whole genome shotgun (WGS) entry which is preliminary data.</text>
</comment>
<reference evidence="1 2" key="1">
    <citation type="journal article" date="2011" name="Front. Microbiol.">
        <title>Genomic signatures of strain selection and enhancement in Bacillus atrophaeus var. globigii, a historical biowarfare simulant.</title>
        <authorList>
            <person name="Gibbons H.S."/>
            <person name="Broomall S.M."/>
            <person name="McNew L.A."/>
            <person name="Daligault H."/>
            <person name="Chapman C."/>
            <person name="Bruce D."/>
            <person name="Karavis M."/>
            <person name="Krepps M."/>
            <person name="McGregor P.A."/>
            <person name="Hong C."/>
            <person name="Park K.H."/>
            <person name="Akmal A."/>
            <person name="Feldman A."/>
            <person name="Lin J.S."/>
            <person name="Chang W.E."/>
            <person name="Higgs B.W."/>
            <person name="Demirev P."/>
            <person name="Lindquist J."/>
            <person name="Liem A."/>
            <person name="Fochler E."/>
            <person name="Read T.D."/>
            <person name="Tapia R."/>
            <person name="Johnson S."/>
            <person name="Bishop-Lilly K.A."/>
            <person name="Detter C."/>
            <person name="Han C."/>
            <person name="Sozhamannan S."/>
            <person name="Rosenzweig C.N."/>
            <person name="Skowronski E.W."/>
        </authorList>
    </citation>
    <scope>NUCLEOTIDE SEQUENCE [LARGE SCALE GENOMIC DNA]</scope>
    <source>
        <strain evidence="1 2">PIT1</strain>
    </source>
</reference>
<dbReference type="InterPro" id="IPR007411">
    <property type="entry name" value="EpmC"/>
</dbReference>
<gene>
    <name evidence="1" type="ORF">CWI83_03220</name>
</gene>
<protein>
    <submittedName>
        <fullName evidence="1">Transporting ATPase</fullName>
    </submittedName>
</protein>